<dbReference type="InterPro" id="IPR013083">
    <property type="entry name" value="Znf_RING/FYVE/PHD"/>
</dbReference>
<evidence type="ECO:0000313" key="14">
    <source>
        <dbReference type="Proteomes" id="UP000053593"/>
    </source>
</evidence>
<dbReference type="PROSITE" id="PS51873">
    <property type="entry name" value="TRIAD"/>
    <property type="match status" value="1"/>
</dbReference>
<dbReference type="InterPro" id="IPR001841">
    <property type="entry name" value="Znf_RING"/>
</dbReference>
<dbReference type="Pfam" id="PF01485">
    <property type="entry name" value="IBR"/>
    <property type="match status" value="2"/>
</dbReference>
<evidence type="ECO:0000256" key="2">
    <source>
        <dbReference type="ARBA" id="ARBA00012251"/>
    </source>
</evidence>
<evidence type="ECO:0000256" key="5">
    <source>
        <dbReference type="ARBA" id="ARBA00022737"/>
    </source>
</evidence>
<name>A0A0D0C6H4_9AGAR</name>
<dbReference type="Proteomes" id="UP000053593">
    <property type="component" value="Unassembled WGS sequence"/>
</dbReference>
<dbReference type="PROSITE" id="PS00518">
    <property type="entry name" value="ZF_RING_1"/>
    <property type="match status" value="1"/>
</dbReference>
<evidence type="ECO:0000256" key="10">
    <source>
        <dbReference type="SAM" id="MobiDB-lite"/>
    </source>
</evidence>
<reference evidence="13 14" key="1">
    <citation type="submission" date="2014-04" db="EMBL/GenBank/DDBJ databases">
        <title>Evolutionary Origins and Diversification of the Mycorrhizal Mutualists.</title>
        <authorList>
            <consortium name="DOE Joint Genome Institute"/>
            <consortium name="Mycorrhizal Genomics Consortium"/>
            <person name="Kohler A."/>
            <person name="Kuo A."/>
            <person name="Nagy L.G."/>
            <person name="Floudas D."/>
            <person name="Copeland A."/>
            <person name="Barry K.W."/>
            <person name="Cichocki N."/>
            <person name="Veneault-Fourrey C."/>
            <person name="LaButti K."/>
            <person name="Lindquist E.A."/>
            <person name="Lipzen A."/>
            <person name="Lundell T."/>
            <person name="Morin E."/>
            <person name="Murat C."/>
            <person name="Riley R."/>
            <person name="Ohm R."/>
            <person name="Sun H."/>
            <person name="Tunlid A."/>
            <person name="Henrissat B."/>
            <person name="Grigoriev I.V."/>
            <person name="Hibbett D.S."/>
            <person name="Martin F."/>
        </authorList>
    </citation>
    <scope>NUCLEOTIDE SEQUENCE [LARGE SCALE GENOMIC DNA]</scope>
    <source>
        <strain evidence="13 14">FD-317 M1</strain>
    </source>
</reference>
<gene>
    <name evidence="13" type="ORF">GYMLUDRAFT_88380</name>
</gene>
<dbReference type="OrthoDB" id="9977870at2759"/>
<accession>A0A0D0C6H4</accession>
<keyword evidence="7" id="KW-0833">Ubl conjugation pathway</keyword>
<feature type="region of interest" description="Disordered" evidence="10">
    <location>
        <begin position="60"/>
        <end position="79"/>
    </location>
</feature>
<evidence type="ECO:0000256" key="9">
    <source>
        <dbReference type="PROSITE-ProRule" id="PRU00175"/>
    </source>
</evidence>
<dbReference type="AlphaFoldDB" id="A0A0D0C6H4"/>
<feature type="domain" description="RING-type" evidence="12">
    <location>
        <begin position="92"/>
        <end position="321"/>
    </location>
</feature>
<proteinExistence type="predicted"/>
<keyword evidence="3" id="KW-0808">Transferase</keyword>
<keyword evidence="14" id="KW-1185">Reference proteome</keyword>
<keyword evidence="6 9" id="KW-0863">Zinc-finger</keyword>
<dbReference type="PROSITE" id="PS50089">
    <property type="entry name" value="ZF_RING_2"/>
    <property type="match status" value="1"/>
</dbReference>
<dbReference type="Gene3D" id="1.20.120.1750">
    <property type="match status" value="1"/>
</dbReference>
<evidence type="ECO:0000313" key="13">
    <source>
        <dbReference type="EMBL" id="KIK53427.1"/>
    </source>
</evidence>
<evidence type="ECO:0000256" key="7">
    <source>
        <dbReference type="ARBA" id="ARBA00022786"/>
    </source>
</evidence>
<keyword evidence="8" id="KW-0862">Zinc</keyword>
<feature type="domain" description="RING-type" evidence="11">
    <location>
        <begin position="96"/>
        <end position="129"/>
    </location>
</feature>
<evidence type="ECO:0000256" key="3">
    <source>
        <dbReference type="ARBA" id="ARBA00022679"/>
    </source>
</evidence>
<dbReference type="CDD" id="cd22584">
    <property type="entry name" value="Rcat_RBR_unk"/>
    <property type="match status" value="1"/>
</dbReference>
<comment type="catalytic activity">
    <reaction evidence="1">
        <text>[E2 ubiquitin-conjugating enzyme]-S-ubiquitinyl-L-cysteine + [acceptor protein]-L-lysine = [E2 ubiquitin-conjugating enzyme]-L-cysteine + [acceptor protein]-N(6)-ubiquitinyl-L-lysine.</text>
        <dbReference type="EC" id="2.3.2.31"/>
    </reaction>
</comment>
<dbReference type="InterPro" id="IPR044066">
    <property type="entry name" value="TRIAD_supradom"/>
</dbReference>
<evidence type="ECO:0000259" key="11">
    <source>
        <dbReference type="PROSITE" id="PS50089"/>
    </source>
</evidence>
<dbReference type="InterPro" id="IPR002867">
    <property type="entry name" value="IBR_dom"/>
</dbReference>
<dbReference type="SMART" id="SM00647">
    <property type="entry name" value="IBR"/>
    <property type="match status" value="2"/>
</dbReference>
<organism evidence="13 14">
    <name type="scientific">Collybiopsis luxurians FD-317 M1</name>
    <dbReference type="NCBI Taxonomy" id="944289"/>
    <lineage>
        <taxon>Eukaryota</taxon>
        <taxon>Fungi</taxon>
        <taxon>Dikarya</taxon>
        <taxon>Basidiomycota</taxon>
        <taxon>Agaricomycotina</taxon>
        <taxon>Agaricomycetes</taxon>
        <taxon>Agaricomycetidae</taxon>
        <taxon>Agaricales</taxon>
        <taxon>Marasmiineae</taxon>
        <taxon>Omphalotaceae</taxon>
        <taxon>Collybiopsis</taxon>
        <taxon>Collybiopsis luxurians</taxon>
    </lineage>
</organism>
<keyword evidence="5" id="KW-0677">Repeat</keyword>
<keyword evidence="4" id="KW-0479">Metal-binding</keyword>
<dbReference type="InterPro" id="IPR031127">
    <property type="entry name" value="E3_UB_ligase_RBR"/>
</dbReference>
<dbReference type="EMBL" id="KN834829">
    <property type="protein sequence ID" value="KIK53427.1"/>
    <property type="molecule type" value="Genomic_DNA"/>
</dbReference>
<evidence type="ECO:0000256" key="1">
    <source>
        <dbReference type="ARBA" id="ARBA00001798"/>
    </source>
</evidence>
<dbReference type="GO" id="GO:0016567">
    <property type="term" value="P:protein ubiquitination"/>
    <property type="evidence" value="ECO:0007669"/>
    <property type="project" value="InterPro"/>
</dbReference>
<dbReference type="InterPro" id="IPR017907">
    <property type="entry name" value="Znf_RING_CS"/>
</dbReference>
<dbReference type="PANTHER" id="PTHR11685">
    <property type="entry name" value="RBR FAMILY RING FINGER AND IBR DOMAIN-CONTAINING"/>
    <property type="match status" value="1"/>
</dbReference>
<dbReference type="SUPFAM" id="SSF57850">
    <property type="entry name" value="RING/U-box"/>
    <property type="match status" value="2"/>
</dbReference>
<evidence type="ECO:0000256" key="8">
    <source>
        <dbReference type="ARBA" id="ARBA00022833"/>
    </source>
</evidence>
<evidence type="ECO:0000256" key="4">
    <source>
        <dbReference type="ARBA" id="ARBA00022723"/>
    </source>
</evidence>
<evidence type="ECO:0000259" key="12">
    <source>
        <dbReference type="PROSITE" id="PS51873"/>
    </source>
</evidence>
<dbReference type="GO" id="GO:0061630">
    <property type="term" value="F:ubiquitin protein ligase activity"/>
    <property type="evidence" value="ECO:0007669"/>
    <property type="project" value="UniProtKB-EC"/>
</dbReference>
<evidence type="ECO:0000256" key="6">
    <source>
        <dbReference type="ARBA" id="ARBA00022771"/>
    </source>
</evidence>
<protein>
    <recommendedName>
        <fullName evidence="2">RBR-type E3 ubiquitin transferase</fullName>
        <ecNumber evidence="2">2.3.2.31</ecNumber>
    </recommendedName>
</protein>
<sequence length="321" mass="35422">MASLLGNIDRETALLIAELSLNDINELRRPDDSGDALSDEDYALQLMAEEFSQVLAAADDDGGIGDFEEEPPTPSGDNGIWPPNLDIEEPPPIKTCAVCMENHNEELFSLCSCQHHYCGSCLEQYIETCIHNENTFPPKCCDQPITFADADPRSLGSPAENLARSLDEHYLGIDSNLGARLRAKASEFDVPPQDRVYCPNPRCSSFLGSSSSLQDPHTPKLGQSEPFQCPTCSELVCTLCRKRAHPDQSECQSMSVEDELAELELHELARSKRWQTCPGCKAIVEITHGCNHMICRCRAEFCYLCGSEWRGVCICQGGGED</sequence>
<dbReference type="GO" id="GO:0008270">
    <property type="term" value="F:zinc ion binding"/>
    <property type="evidence" value="ECO:0007669"/>
    <property type="project" value="UniProtKB-KW"/>
</dbReference>
<dbReference type="EC" id="2.3.2.31" evidence="2"/>
<feature type="compositionally biased region" description="Acidic residues" evidence="10">
    <location>
        <begin position="60"/>
        <end position="71"/>
    </location>
</feature>
<dbReference type="Gene3D" id="3.30.40.10">
    <property type="entry name" value="Zinc/RING finger domain, C3HC4 (zinc finger)"/>
    <property type="match status" value="1"/>
</dbReference>
<dbReference type="HOGENOM" id="CLU_735852_0_0_1"/>